<dbReference type="AlphaFoldDB" id="A0A4Q9PMX7"/>
<keyword evidence="2" id="KW-1185">Reference proteome</keyword>
<organism evidence="1 2">
    <name type="scientific">Dichomitus squalens</name>
    <dbReference type="NCBI Taxonomy" id="114155"/>
    <lineage>
        <taxon>Eukaryota</taxon>
        <taxon>Fungi</taxon>
        <taxon>Dikarya</taxon>
        <taxon>Basidiomycota</taxon>
        <taxon>Agaricomycotina</taxon>
        <taxon>Agaricomycetes</taxon>
        <taxon>Polyporales</taxon>
        <taxon>Polyporaceae</taxon>
        <taxon>Dichomitus</taxon>
    </lineage>
</organism>
<evidence type="ECO:0000313" key="1">
    <source>
        <dbReference type="EMBL" id="TBU55613.1"/>
    </source>
</evidence>
<reference evidence="1 2" key="1">
    <citation type="submission" date="2019-01" db="EMBL/GenBank/DDBJ databases">
        <title>Draft genome sequences of three monokaryotic isolates of the white-rot basidiomycete fungus Dichomitus squalens.</title>
        <authorList>
            <consortium name="DOE Joint Genome Institute"/>
            <person name="Lopez S.C."/>
            <person name="Andreopoulos B."/>
            <person name="Pangilinan J."/>
            <person name="Lipzen A."/>
            <person name="Riley R."/>
            <person name="Ahrendt S."/>
            <person name="Ng V."/>
            <person name="Barry K."/>
            <person name="Daum C."/>
            <person name="Grigoriev I.V."/>
            <person name="Hilden K.S."/>
            <person name="Makela M.R."/>
            <person name="de Vries R.P."/>
        </authorList>
    </citation>
    <scope>NUCLEOTIDE SEQUENCE [LARGE SCALE GENOMIC DNA]</scope>
    <source>
        <strain evidence="1 2">CBS 464.89</strain>
    </source>
</reference>
<evidence type="ECO:0000313" key="2">
    <source>
        <dbReference type="Proteomes" id="UP000292082"/>
    </source>
</evidence>
<accession>A0A4Q9PMX7</accession>
<dbReference type="EMBL" id="ML145165">
    <property type="protein sequence ID" value="TBU55613.1"/>
    <property type="molecule type" value="Genomic_DNA"/>
</dbReference>
<dbReference type="Proteomes" id="UP000292082">
    <property type="component" value="Unassembled WGS sequence"/>
</dbReference>
<gene>
    <name evidence="1" type="ORF">BD310DRAFT_933180</name>
</gene>
<sequence>MDEDDDTPTRAPSAVRSFCANPTFNLEDGSPVHSLDVPGPTAIPQLTEIGSNQPQYPGMQAEARPVVYEYLISSHTCAALPRLSTISTRV</sequence>
<proteinExistence type="predicted"/>
<name>A0A4Q9PMX7_9APHY</name>
<protein>
    <submittedName>
        <fullName evidence="1">Uncharacterized protein</fullName>
    </submittedName>
</protein>